<accession>A0AAV5W838</accession>
<gene>
    <name evidence="1" type="ORF">PFISCL1PPCAC_19426</name>
</gene>
<keyword evidence="2" id="KW-1185">Reference proteome</keyword>
<evidence type="ECO:0008006" key="3">
    <source>
        <dbReference type="Google" id="ProtNLM"/>
    </source>
</evidence>
<reference evidence="1" key="1">
    <citation type="submission" date="2023-10" db="EMBL/GenBank/DDBJ databases">
        <title>Genome assembly of Pristionchus species.</title>
        <authorList>
            <person name="Yoshida K."/>
            <person name="Sommer R.J."/>
        </authorList>
    </citation>
    <scope>NUCLEOTIDE SEQUENCE</scope>
    <source>
        <strain evidence="1">RS5133</strain>
    </source>
</reference>
<proteinExistence type="predicted"/>
<evidence type="ECO:0000313" key="1">
    <source>
        <dbReference type="EMBL" id="GMT28129.1"/>
    </source>
</evidence>
<dbReference type="EMBL" id="BTSY01000005">
    <property type="protein sequence ID" value="GMT28129.1"/>
    <property type="molecule type" value="Genomic_DNA"/>
</dbReference>
<evidence type="ECO:0000313" key="2">
    <source>
        <dbReference type="Proteomes" id="UP001432322"/>
    </source>
</evidence>
<protein>
    <recommendedName>
        <fullName evidence="3">Auto-transporter adhesin head GIN domain-containing protein</fullName>
    </recommendedName>
</protein>
<feature type="non-terminal residue" evidence="1">
    <location>
        <position position="1"/>
    </location>
</feature>
<organism evidence="1 2">
    <name type="scientific">Pristionchus fissidentatus</name>
    <dbReference type="NCBI Taxonomy" id="1538716"/>
    <lineage>
        <taxon>Eukaryota</taxon>
        <taxon>Metazoa</taxon>
        <taxon>Ecdysozoa</taxon>
        <taxon>Nematoda</taxon>
        <taxon>Chromadorea</taxon>
        <taxon>Rhabditida</taxon>
        <taxon>Rhabditina</taxon>
        <taxon>Diplogasteromorpha</taxon>
        <taxon>Diplogasteroidea</taxon>
        <taxon>Neodiplogasteridae</taxon>
        <taxon>Pristionchus</taxon>
    </lineage>
</organism>
<sequence length="106" mass="11293">VTHVSTKFYKIENNEQNAFRLEVAGNDSVLLSEAEKAVVRLAHAAEFSADGVAVDLSGNHTASLRVDIDEVDLDGSVVIGGNETRRGRALAGNVELDGLSAVVFHF</sequence>
<dbReference type="AlphaFoldDB" id="A0AAV5W838"/>
<dbReference type="Proteomes" id="UP001432322">
    <property type="component" value="Unassembled WGS sequence"/>
</dbReference>
<comment type="caution">
    <text evidence="1">The sequence shown here is derived from an EMBL/GenBank/DDBJ whole genome shotgun (WGS) entry which is preliminary data.</text>
</comment>
<name>A0AAV5W838_9BILA</name>